<dbReference type="Gene3D" id="1.10.1220.10">
    <property type="entry name" value="Met repressor-like"/>
    <property type="match status" value="1"/>
</dbReference>
<feature type="compositionally biased region" description="Basic residues" evidence="1">
    <location>
        <begin position="256"/>
        <end position="267"/>
    </location>
</feature>
<feature type="compositionally biased region" description="Basic and acidic residues" evidence="1">
    <location>
        <begin position="24"/>
        <end position="36"/>
    </location>
</feature>
<dbReference type="InterPro" id="IPR010985">
    <property type="entry name" value="Ribbon_hlx_hlx"/>
</dbReference>
<evidence type="ECO:0000313" key="2">
    <source>
        <dbReference type="EMBL" id="CAA2109657.1"/>
    </source>
</evidence>
<accession>A0A679JQS8</accession>
<sequence>MGLRRQASLIDRGSPRVRPACNHRPTDETQKVEIKVRRQTRRPFSAETAISHRPGPVASDHRVVQLPHSDARQRKVARPRPHAPEHHRRREHAHVEASAQRSSRAAPIKGSDQGDKNLTGVKRFGQRHASTQVADKSRCDAGTKPAPTTAKAESLTCDRCTPIFPPYALRPPHMSTTTIRLEDEFKARIAAAAARSGRSSHAFILEAVAEMVERSGLDEELHRLADRRWAALRRTGESVAWDDAKPCLQDRAADKKAHRPAARKSVP</sequence>
<gene>
    <name evidence="2" type="ORF">VVAX_05928</name>
</gene>
<feature type="region of interest" description="Disordered" evidence="1">
    <location>
        <begin position="236"/>
        <end position="267"/>
    </location>
</feature>
<dbReference type="InterPro" id="IPR013321">
    <property type="entry name" value="Arc_rbn_hlx_hlx"/>
</dbReference>
<organism evidence="2">
    <name type="scientific">Variovorax paradoxus</name>
    <dbReference type="NCBI Taxonomy" id="34073"/>
    <lineage>
        <taxon>Bacteria</taxon>
        <taxon>Pseudomonadati</taxon>
        <taxon>Pseudomonadota</taxon>
        <taxon>Betaproteobacteria</taxon>
        <taxon>Burkholderiales</taxon>
        <taxon>Comamonadaceae</taxon>
        <taxon>Variovorax</taxon>
    </lineage>
</organism>
<protein>
    <submittedName>
        <fullName evidence="2">Uncharacterized protein</fullName>
    </submittedName>
</protein>
<reference evidence="2" key="1">
    <citation type="submission" date="2019-12" db="EMBL/GenBank/DDBJ databases">
        <authorList>
            <person name="Cremers G."/>
        </authorList>
    </citation>
    <scope>NUCLEOTIDE SEQUENCE</scope>
    <source>
        <strain evidence="2">Vvax</strain>
    </source>
</reference>
<name>A0A679JQS8_VARPD</name>
<dbReference type="GO" id="GO:0006355">
    <property type="term" value="P:regulation of DNA-templated transcription"/>
    <property type="evidence" value="ECO:0007669"/>
    <property type="project" value="InterPro"/>
</dbReference>
<feature type="region of interest" description="Disordered" evidence="1">
    <location>
        <begin position="1"/>
        <end position="153"/>
    </location>
</feature>
<dbReference type="AlphaFoldDB" id="A0A679JQS8"/>
<evidence type="ECO:0000256" key="1">
    <source>
        <dbReference type="SAM" id="MobiDB-lite"/>
    </source>
</evidence>
<feature type="compositionally biased region" description="Basic residues" evidence="1">
    <location>
        <begin position="74"/>
        <end position="92"/>
    </location>
</feature>
<dbReference type="SUPFAM" id="SSF47598">
    <property type="entry name" value="Ribbon-helix-helix"/>
    <property type="match status" value="1"/>
</dbReference>
<feature type="compositionally biased region" description="Low complexity" evidence="1">
    <location>
        <begin position="143"/>
        <end position="152"/>
    </location>
</feature>
<proteinExistence type="predicted"/>
<feature type="compositionally biased region" description="Basic and acidic residues" evidence="1">
    <location>
        <begin position="59"/>
        <end position="73"/>
    </location>
</feature>
<dbReference type="EMBL" id="LR743508">
    <property type="protein sequence ID" value="CAA2109657.1"/>
    <property type="molecule type" value="Genomic_DNA"/>
</dbReference>